<evidence type="ECO:0000313" key="2">
    <source>
        <dbReference type="Proteomes" id="UP000256780"/>
    </source>
</evidence>
<comment type="caution">
    <text evidence="1">The sequence shown here is derived from an EMBL/GenBank/DDBJ whole genome shotgun (WGS) entry which is preliminary data.</text>
</comment>
<dbReference type="AlphaFoldDB" id="A0A975X253"/>
<evidence type="ECO:0000313" key="1">
    <source>
        <dbReference type="EMBL" id="SOY53414.1"/>
    </source>
</evidence>
<reference evidence="1 2" key="1">
    <citation type="submission" date="2018-01" db="EMBL/GenBank/DDBJ databases">
        <authorList>
            <person name="Clerissi C."/>
        </authorList>
    </citation>
    <scope>NUCLEOTIDE SEQUENCE [LARGE SCALE GENOMIC DNA]</scope>
    <source>
        <strain evidence="1">Cupriavidus sp. LMG 19464</strain>
    </source>
</reference>
<sequence>MLWIDCGKLPDKMANSLIGKGKADAA</sequence>
<proteinExistence type="predicted"/>
<gene>
    <name evidence="1" type="ORF">CBM2587_A40026</name>
</gene>
<protein>
    <submittedName>
        <fullName evidence="1">Uncharacterized protein</fullName>
    </submittedName>
</protein>
<dbReference type="EMBL" id="OFSQ01000023">
    <property type="protein sequence ID" value="SOY53414.1"/>
    <property type="molecule type" value="Genomic_DNA"/>
</dbReference>
<organism evidence="1 2">
    <name type="scientific">Cupriavidus taiwanensis</name>
    <dbReference type="NCBI Taxonomy" id="164546"/>
    <lineage>
        <taxon>Bacteria</taxon>
        <taxon>Pseudomonadati</taxon>
        <taxon>Pseudomonadota</taxon>
        <taxon>Betaproteobacteria</taxon>
        <taxon>Burkholderiales</taxon>
        <taxon>Burkholderiaceae</taxon>
        <taxon>Cupriavidus</taxon>
    </lineage>
</organism>
<name>A0A975X253_9BURK</name>
<dbReference type="Proteomes" id="UP000256780">
    <property type="component" value="Chromosome CBM2587_a"/>
</dbReference>
<accession>A0A975X253</accession>